<dbReference type="Gene3D" id="2.30.110.10">
    <property type="entry name" value="Electron Transport, Fmn-binding Protein, Chain A"/>
    <property type="match status" value="1"/>
</dbReference>
<proteinExistence type="predicted"/>
<dbReference type="InterPro" id="IPR012349">
    <property type="entry name" value="Split_barrel_FMN-bd"/>
</dbReference>
<dbReference type="InterPro" id="IPR011576">
    <property type="entry name" value="Pyridox_Oxase_N"/>
</dbReference>
<gene>
    <name evidence="3" type="ORF">SAMN05443575_0063</name>
</gene>
<dbReference type="SUPFAM" id="SSF50475">
    <property type="entry name" value="FMN-binding split barrel"/>
    <property type="match status" value="1"/>
</dbReference>
<evidence type="ECO:0000256" key="1">
    <source>
        <dbReference type="SAM" id="MobiDB-lite"/>
    </source>
</evidence>
<name>A0A1M5C0V8_9ACTN</name>
<dbReference type="PANTHER" id="PTHR42815:SF2">
    <property type="entry name" value="FAD-BINDING, PUTATIVE (AFU_ORTHOLOGUE AFUA_6G07600)-RELATED"/>
    <property type="match status" value="1"/>
</dbReference>
<feature type="domain" description="Pyridoxamine 5'-phosphate oxidase N-terminal" evidence="2">
    <location>
        <begin position="43"/>
        <end position="137"/>
    </location>
</feature>
<dbReference type="Pfam" id="PF01243">
    <property type="entry name" value="PNPOx_N"/>
    <property type="match status" value="1"/>
</dbReference>
<protein>
    <recommendedName>
        <fullName evidence="2">Pyridoxamine 5'-phosphate oxidase N-terminal domain-containing protein</fullName>
    </recommendedName>
</protein>
<accession>A0A1M5C0V8</accession>
<dbReference type="PANTHER" id="PTHR42815">
    <property type="entry name" value="FAD-BINDING, PUTATIVE (AFU_ORTHOLOGUE AFUA_6G07600)-RELATED"/>
    <property type="match status" value="1"/>
</dbReference>
<evidence type="ECO:0000313" key="4">
    <source>
        <dbReference type="Proteomes" id="UP000186132"/>
    </source>
</evidence>
<dbReference type="AlphaFoldDB" id="A0A1M5C0V8"/>
<reference evidence="3 4" key="1">
    <citation type="submission" date="2016-11" db="EMBL/GenBank/DDBJ databases">
        <authorList>
            <person name="Jaros S."/>
            <person name="Januszkiewicz K."/>
            <person name="Wedrychowicz H."/>
        </authorList>
    </citation>
    <scope>NUCLEOTIDE SEQUENCE [LARGE SCALE GENOMIC DNA]</scope>
    <source>
        <strain evidence="3 4">DSM 45627</strain>
    </source>
</reference>
<dbReference type="EMBL" id="FQVU01000001">
    <property type="protein sequence ID" value="SHF48393.1"/>
    <property type="molecule type" value="Genomic_DNA"/>
</dbReference>
<evidence type="ECO:0000259" key="2">
    <source>
        <dbReference type="Pfam" id="PF01243"/>
    </source>
</evidence>
<dbReference type="STRING" id="1206085.SAMN05443575_0063"/>
<sequence>MADDVEAPAPERPGSVGEHLLQDRYGTRERADRFYREQMLDSLTPRMAAFIAVQTQLVVATADPEGRPDVSVRFGEPGFVQMIDRHTLCWPELRGNGVMTTLGNLTTNPWAHLMFLDGDERIGLHVRGETRIVEAEQMAVEHPAVVAVPMSGRPPDRWVVLRLASSYVHCRKHFPRSDAPVEWGTDDVRAKGGDYFGARDTPSAWAPRPPRSRPAG</sequence>
<dbReference type="RefSeq" id="WP_073384579.1">
    <property type="nucleotide sequence ID" value="NZ_FQVU01000001.1"/>
</dbReference>
<keyword evidence="4" id="KW-1185">Reference proteome</keyword>
<dbReference type="Proteomes" id="UP000186132">
    <property type="component" value="Unassembled WGS sequence"/>
</dbReference>
<feature type="region of interest" description="Disordered" evidence="1">
    <location>
        <begin position="192"/>
        <end position="216"/>
    </location>
</feature>
<dbReference type="OrthoDB" id="9786134at2"/>
<organism evidence="3 4">
    <name type="scientific">Jatrophihabitans endophyticus</name>
    <dbReference type="NCBI Taxonomy" id="1206085"/>
    <lineage>
        <taxon>Bacteria</taxon>
        <taxon>Bacillati</taxon>
        <taxon>Actinomycetota</taxon>
        <taxon>Actinomycetes</taxon>
        <taxon>Jatrophihabitantales</taxon>
        <taxon>Jatrophihabitantaceae</taxon>
        <taxon>Jatrophihabitans</taxon>
    </lineage>
</organism>
<evidence type="ECO:0000313" key="3">
    <source>
        <dbReference type="EMBL" id="SHF48393.1"/>
    </source>
</evidence>